<feature type="compositionally biased region" description="Acidic residues" evidence="4">
    <location>
        <begin position="60"/>
        <end position="79"/>
    </location>
</feature>
<feature type="compositionally biased region" description="Polar residues" evidence="4">
    <location>
        <begin position="527"/>
        <end position="537"/>
    </location>
</feature>
<organism evidence="6 7">
    <name type="scientific">Ephemerocybe angulata</name>
    <dbReference type="NCBI Taxonomy" id="980116"/>
    <lineage>
        <taxon>Eukaryota</taxon>
        <taxon>Fungi</taxon>
        <taxon>Dikarya</taxon>
        <taxon>Basidiomycota</taxon>
        <taxon>Agaricomycotina</taxon>
        <taxon>Agaricomycetes</taxon>
        <taxon>Agaricomycetidae</taxon>
        <taxon>Agaricales</taxon>
        <taxon>Agaricineae</taxon>
        <taxon>Psathyrellaceae</taxon>
        <taxon>Ephemerocybe</taxon>
    </lineage>
</organism>
<feature type="region of interest" description="Disordered" evidence="4">
    <location>
        <begin position="24"/>
        <end position="88"/>
    </location>
</feature>
<evidence type="ECO:0000256" key="3">
    <source>
        <dbReference type="PROSITE-ProRule" id="PRU10141"/>
    </source>
</evidence>
<feature type="binding site" evidence="3">
    <location>
        <position position="168"/>
    </location>
    <ligand>
        <name>ATP</name>
        <dbReference type="ChEBI" id="CHEBI:30616"/>
    </ligand>
</feature>
<dbReference type="SMART" id="SM00220">
    <property type="entry name" value="S_TKc"/>
    <property type="match status" value="1"/>
</dbReference>
<keyword evidence="1 3" id="KW-0547">Nucleotide-binding</keyword>
<protein>
    <recommendedName>
        <fullName evidence="5">Protein kinase domain-containing protein</fullName>
    </recommendedName>
</protein>
<dbReference type="PANTHER" id="PTHR24346:SF76">
    <property type="entry name" value="NON-SPECIFIC SERINE_THREONINE PROTEIN KINASE"/>
    <property type="match status" value="1"/>
</dbReference>
<evidence type="ECO:0000256" key="4">
    <source>
        <dbReference type="SAM" id="MobiDB-lite"/>
    </source>
</evidence>
<feature type="region of interest" description="Disordered" evidence="4">
    <location>
        <begin position="471"/>
        <end position="632"/>
    </location>
</feature>
<dbReference type="PANTHER" id="PTHR24346">
    <property type="entry name" value="MAP/MICROTUBULE AFFINITY-REGULATING KINASE"/>
    <property type="match status" value="1"/>
</dbReference>
<feature type="domain" description="Protein kinase" evidence="5">
    <location>
        <begin position="140"/>
        <end position="463"/>
    </location>
</feature>
<dbReference type="Gene3D" id="1.10.510.10">
    <property type="entry name" value="Transferase(Phosphotransferase) domain 1"/>
    <property type="match status" value="2"/>
</dbReference>
<evidence type="ECO:0000313" key="6">
    <source>
        <dbReference type="EMBL" id="KAF5309370.1"/>
    </source>
</evidence>
<dbReference type="AlphaFoldDB" id="A0A8H5ER68"/>
<accession>A0A8H5ER68</accession>
<dbReference type="GO" id="GO:0005524">
    <property type="term" value="F:ATP binding"/>
    <property type="evidence" value="ECO:0007669"/>
    <property type="project" value="UniProtKB-UniRule"/>
</dbReference>
<dbReference type="InterPro" id="IPR011009">
    <property type="entry name" value="Kinase-like_dom_sf"/>
</dbReference>
<evidence type="ECO:0000259" key="5">
    <source>
        <dbReference type="PROSITE" id="PS50011"/>
    </source>
</evidence>
<dbReference type="SUPFAM" id="SSF56112">
    <property type="entry name" value="Protein kinase-like (PK-like)"/>
    <property type="match status" value="1"/>
</dbReference>
<feature type="region of interest" description="Disordered" evidence="4">
    <location>
        <begin position="825"/>
        <end position="847"/>
    </location>
</feature>
<feature type="compositionally biased region" description="Low complexity" evidence="4">
    <location>
        <begin position="695"/>
        <end position="718"/>
    </location>
</feature>
<dbReference type="GO" id="GO:0035556">
    <property type="term" value="P:intracellular signal transduction"/>
    <property type="evidence" value="ECO:0007669"/>
    <property type="project" value="TreeGrafter"/>
</dbReference>
<sequence>MLTGSKQPSASGLTCASFFDVPHLAPVHHRPDDHSPKSSLVTHGLDQEQKLSASLTGGDGQDDVEDDDDDEDEEHEDDSMLTYDPFFFPRPALPSPSPPLAASAPDLSSSPAAMFLSAFMSPKAEPAHLPDDEGQSVGGYTLGPIVGYGSFSTIRKAYSASGGVVAIKIVRGSDLVRTGHAPVERKKLEHEEAIWSTLSHEHILPLFSAVHTSYADFFITLYCPAGSLYDILKRDGSPALPQDDAGMMFRQVVRGLRYLHEDAMLVHRDMKLENVLVDESGVCRIGDFGLSVKIGQVQVDEDAVAEDDYQQHDASGYNTIHRAFSLSLPKRPARITSSLNPISRHLSARNRSATSSGHASHIHQPGSMPYAAPELLLPNSAELAAPHPSQDIWALGVMLYALLAGHLPFTDSFEPRLQMKIMNGAFDVPKDIGRGAERILHGCLERNVSKRWNISMVDDVAWGVGWGSAGDDATPEVERDSDECLSVPDEPEAEPYQNAVDTIVSEDEEDWQQEERRPRAFMEAATRRSTSRVQRSLSRAPIISRNRSGRSVSRASSPPRSAVTASSSFFPHNDSDVDSVSLSPTGLRSPPLYYDSVSRSRSASRPRGRKLKKSRSYFPSRSPSPSVVPTTPVDIGSHVLARMHLEDHPEELELEPPVRGRSMYVPGYQDESDDFEGTADEADSKPPAPLRPAMSLASRWSASYSSGGGSHSVSSSGSSRDRSVDFVSPTRRALAAPAVTTAMTATGKMDYDATIRQSSRPGSMPPTPGSLQQIWGDALMGVGAAGVGTPVGMKSIHKQDGMGSMRHSQDLLAALNGASTPGTIMSRAKSAEGSRPASMEVPPVAST</sequence>
<dbReference type="Proteomes" id="UP000541558">
    <property type="component" value="Unassembled WGS sequence"/>
</dbReference>
<feature type="compositionally biased region" description="Low complexity" evidence="4">
    <location>
        <begin position="544"/>
        <end position="568"/>
    </location>
</feature>
<keyword evidence="2 3" id="KW-0067">ATP-binding</keyword>
<dbReference type="Pfam" id="PF00069">
    <property type="entry name" value="Pkinase"/>
    <property type="match status" value="2"/>
</dbReference>
<evidence type="ECO:0000313" key="7">
    <source>
        <dbReference type="Proteomes" id="UP000541558"/>
    </source>
</evidence>
<name>A0A8H5ER68_9AGAR</name>
<dbReference type="InterPro" id="IPR008271">
    <property type="entry name" value="Ser/Thr_kinase_AS"/>
</dbReference>
<dbReference type="OrthoDB" id="4062651at2759"/>
<proteinExistence type="predicted"/>
<dbReference type="PROSITE" id="PS50011">
    <property type="entry name" value="PROTEIN_KINASE_DOM"/>
    <property type="match status" value="1"/>
</dbReference>
<dbReference type="GO" id="GO:0004674">
    <property type="term" value="F:protein serine/threonine kinase activity"/>
    <property type="evidence" value="ECO:0007669"/>
    <property type="project" value="TreeGrafter"/>
</dbReference>
<dbReference type="InterPro" id="IPR000719">
    <property type="entry name" value="Prot_kinase_dom"/>
</dbReference>
<dbReference type="PROSITE" id="PS00108">
    <property type="entry name" value="PROTEIN_KINASE_ST"/>
    <property type="match status" value="1"/>
</dbReference>
<dbReference type="EMBL" id="JAACJK010000236">
    <property type="protein sequence ID" value="KAF5309370.1"/>
    <property type="molecule type" value="Genomic_DNA"/>
</dbReference>
<dbReference type="GO" id="GO:0005737">
    <property type="term" value="C:cytoplasm"/>
    <property type="evidence" value="ECO:0007669"/>
    <property type="project" value="TreeGrafter"/>
</dbReference>
<feature type="compositionally biased region" description="Low complexity" evidence="4">
    <location>
        <begin position="616"/>
        <end position="632"/>
    </location>
</feature>
<keyword evidence="7" id="KW-1185">Reference proteome</keyword>
<feature type="region of interest" description="Disordered" evidence="4">
    <location>
        <begin position="662"/>
        <end position="728"/>
    </location>
</feature>
<comment type="caution">
    <text evidence="6">The sequence shown here is derived from an EMBL/GenBank/DDBJ whole genome shotgun (WGS) entry which is preliminary data.</text>
</comment>
<gene>
    <name evidence="6" type="ORF">D9611_013997</name>
</gene>
<reference evidence="6 7" key="1">
    <citation type="journal article" date="2020" name="ISME J.">
        <title>Uncovering the hidden diversity of litter-decomposition mechanisms in mushroom-forming fungi.</title>
        <authorList>
            <person name="Floudas D."/>
            <person name="Bentzer J."/>
            <person name="Ahren D."/>
            <person name="Johansson T."/>
            <person name="Persson P."/>
            <person name="Tunlid A."/>
        </authorList>
    </citation>
    <scope>NUCLEOTIDE SEQUENCE [LARGE SCALE GENOMIC DNA]</scope>
    <source>
        <strain evidence="6 7">CBS 175.51</strain>
    </source>
</reference>
<feature type="compositionally biased region" description="Acidic residues" evidence="4">
    <location>
        <begin position="670"/>
        <end position="681"/>
    </location>
</feature>
<dbReference type="PROSITE" id="PS00107">
    <property type="entry name" value="PROTEIN_KINASE_ATP"/>
    <property type="match status" value="1"/>
</dbReference>
<evidence type="ECO:0000256" key="2">
    <source>
        <dbReference type="ARBA" id="ARBA00022840"/>
    </source>
</evidence>
<feature type="compositionally biased region" description="Acidic residues" evidence="4">
    <location>
        <begin position="473"/>
        <end position="493"/>
    </location>
</feature>
<evidence type="ECO:0000256" key="1">
    <source>
        <dbReference type="ARBA" id="ARBA00022741"/>
    </source>
</evidence>
<feature type="compositionally biased region" description="Basic residues" evidence="4">
    <location>
        <begin position="602"/>
        <end position="615"/>
    </location>
</feature>
<dbReference type="GO" id="GO:0000226">
    <property type="term" value="P:microtubule cytoskeleton organization"/>
    <property type="evidence" value="ECO:0007669"/>
    <property type="project" value="TreeGrafter"/>
</dbReference>
<dbReference type="InterPro" id="IPR017441">
    <property type="entry name" value="Protein_kinase_ATP_BS"/>
</dbReference>